<accession>A0ABS4H4T8</accession>
<evidence type="ECO:0000313" key="3">
    <source>
        <dbReference type="Proteomes" id="UP001519273"/>
    </source>
</evidence>
<comment type="caution">
    <text evidence="2">The sequence shown here is derived from an EMBL/GenBank/DDBJ whole genome shotgun (WGS) entry which is preliminary data.</text>
</comment>
<evidence type="ECO:0000313" key="2">
    <source>
        <dbReference type="EMBL" id="MBP1937476.1"/>
    </source>
</evidence>
<dbReference type="CDD" id="cd00657">
    <property type="entry name" value="Ferritin_like"/>
    <property type="match status" value="1"/>
</dbReference>
<evidence type="ECO:0000259" key="1">
    <source>
        <dbReference type="Pfam" id="PF02915"/>
    </source>
</evidence>
<dbReference type="Proteomes" id="UP001519273">
    <property type="component" value="Unassembled WGS sequence"/>
</dbReference>
<dbReference type="InterPro" id="IPR009078">
    <property type="entry name" value="Ferritin-like_SF"/>
</dbReference>
<dbReference type="Pfam" id="PF02915">
    <property type="entry name" value="Rubrerythrin"/>
    <property type="match status" value="1"/>
</dbReference>
<name>A0ABS4H4T8_9BACL</name>
<dbReference type="EMBL" id="JAGGKP010000005">
    <property type="protein sequence ID" value="MBP1937476.1"/>
    <property type="molecule type" value="Genomic_DNA"/>
</dbReference>
<dbReference type="InterPro" id="IPR003251">
    <property type="entry name" value="Rr_diiron-bd_dom"/>
</dbReference>
<feature type="domain" description="Rubrerythrin diiron-binding" evidence="1">
    <location>
        <begin position="97"/>
        <end position="145"/>
    </location>
</feature>
<proteinExistence type="predicted"/>
<keyword evidence="3" id="KW-1185">Reference proteome</keyword>
<organism evidence="2 3">
    <name type="scientific">Paenibacillus sediminis</name>
    <dbReference type="NCBI Taxonomy" id="664909"/>
    <lineage>
        <taxon>Bacteria</taxon>
        <taxon>Bacillati</taxon>
        <taxon>Bacillota</taxon>
        <taxon>Bacilli</taxon>
        <taxon>Bacillales</taxon>
        <taxon>Paenibacillaceae</taxon>
        <taxon>Paenibacillus</taxon>
    </lineage>
</organism>
<protein>
    <submittedName>
        <fullName evidence="2">Rubrerythrin</fullName>
    </submittedName>
</protein>
<dbReference type="Gene3D" id="1.20.5.420">
    <property type="entry name" value="Immunoglobulin FC, subunit C"/>
    <property type="match status" value="1"/>
</dbReference>
<gene>
    <name evidence="2" type="ORF">J2Z20_002371</name>
</gene>
<dbReference type="SUPFAM" id="SSF47240">
    <property type="entry name" value="Ferritin-like"/>
    <property type="match status" value="1"/>
</dbReference>
<reference evidence="2 3" key="1">
    <citation type="submission" date="2021-03" db="EMBL/GenBank/DDBJ databases">
        <title>Genomic Encyclopedia of Type Strains, Phase IV (KMG-IV): sequencing the most valuable type-strain genomes for metagenomic binning, comparative biology and taxonomic classification.</title>
        <authorList>
            <person name="Goeker M."/>
        </authorList>
    </citation>
    <scope>NUCLEOTIDE SEQUENCE [LARGE SCALE GENOMIC DNA]</scope>
    <source>
        <strain evidence="2 3">DSM 23491</strain>
    </source>
</reference>
<dbReference type="Gene3D" id="1.20.120.660">
    <property type="entry name" value="IL-4 antagonist (De novo design) like domain"/>
    <property type="match status" value="1"/>
</dbReference>
<sequence>MEIQLYVPAYFRPSADAALIGNIAKAINGEYSAIACYEQLARMAPNEEERNQIVEIRKDEIRHFQTFSQIYTLLTGRHPAPQIVERCPSEYKAGIHFAFRDEQETVDFYLDIADQANDPTIKQHFKRASADEQNHAVWFLYFITKAR</sequence>